<keyword evidence="3" id="KW-1185">Reference proteome</keyword>
<feature type="signal peptide" evidence="1">
    <location>
        <begin position="1"/>
        <end position="20"/>
    </location>
</feature>
<keyword evidence="1" id="KW-0732">Signal</keyword>
<name>A0AAV9XGB3_9PEZI</name>
<dbReference type="EMBL" id="JAVHJO010000004">
    <property type="protein sequence ID" value="KAK6540701.1"/>
    <property type="molecule type" value="Genomic_DNA"/>
</dbReference>
<proteinExistence type="predicted"/>
<reference evidence="2 3" key="1">
    <citation type="submission" date="2019-10" db="EMBL/GenBank/DDBJ databases">
        <authorList>
            <person name="Palmer J.M."/>
        </authorList>
    </citation>
    <scope>NUCLEOTIDE SEQUENCE [LARGE SCALE GENOMIC DNA]</scope>
    <source>
        <strain evidence="2 3">TWF694</strain>
    </source>
</reference>
<protein>
    <submittedName>
        <fullName evidence="2">Uncharacterized protein</fullName>
    </submittedName>
</protein>
<organism evidence="2 3">
    <name type="scientific">Orbilia ellipsospora</name>
    <dbReference type="NCBI Taxonomy" id="2528407"/>
    <lineage>
        <taxon>Eukaryota</taxon>
        <taxon>Fungi</taxon>
        <taxon>Dikarya</taxon>
        <taxon>Ascomycota</taxon>
        <taxon>Pezizomycotina</taxon>
        <taxon>Orbiliomycetes</taxon>
        <taxon>Orbiliales</taxon>
        <taxon>Orbiliaceae</taxon>
        <taxon>Orbilia</taxon>
    </lineage>
</organism>
<gene>
    <name evidence="2" type="ORF">TWF694_008093</name>
</gene>
<dbReference type="Proteomes" id="UP001365542">
    <property type="component" value="Unassembled WGS sequence"/>
</dbReference>
<comment type="caution">
    <text evidence="2">The sequence shown here is derived from an EMBL/GenBank/DDBJ whole genome shotgun (WGS) entry which is preliminary data.</text>
</comment>
<accession>A0AAV9XGB3</accession>
<dbReference type="AlphaFoldDB" id="A0AAV9XGB3"/>
<evidence type="ECO:0000313" key="3">
    <source>
        <dbReference type="Proteomes" id="UP001365542"/>
    </source>
</evidence>
<evidence type="ECO:0000256" key="1">
    <source>
        <dbReference type="SAM" id="SignalP"/>
    </source>
</evidence>
<sequence length="88" mass="8788">MQLNTILAVTIAALTPLVSATAYRCTNGGSFYCCSVSGPFGGCVASTASLGCQPTAPYPVCCLGPGYSCTFAPTANSCACPPAYTCPC</sequence>
<feature type="chain" id="PRO_5043866579" evidence="1">
    <location>
        <begin position="21"/>
        <end position="88"/>
    </location>
</feature>
<evidence type="ECO:0000313" key="2">
    <source>
        <dbReference type="EMBL" id="KAK6540701.1"/>
    </source>
</evidence>